<protein>
    <recommendedName>
        <fullName evidence="3">Spore coat protein U domain-containing protein</fullName>
    </recommendedName>
</protein>
<name>A0A135I318_9GAMM</name>
<dbReference type="EMBL" id="LNTY01000060">
    <property type="protein sequence ID" value="KXF79843.1"/>
    <property type="molecule type" value="Genomic_DNA"/>
</dbReference>
<accession>A0A135I318</accession>
<dbReference type="Proteomes" id="UP000070529">
    <property type="component" value="Unassembled WGS sequence"/>
</dbReference>
<dbReference type="OrthoDB" id="5871191at2"/>
<organism evidence="1 2">
    <name type="scientific">Enterovibrio coralii</name>
    <dbReference type="NCBI Taxonomy" id="294935"/>
    <lineage>
        <taxon>Bacteria</taxon>
        <taxon>Pseudomonadati</taxon>
        <taxon>Pseudomonadota</taxon>
        <taxon>Gammaproteobacteria</taxon>
        <taxon>Vibrionales</taxon>
        <taxon>Vibrionaceae</taxon>
        <taxon>Enterovibrio</taxon>
    </lineage>
</organism>
<evidence type="ECO:0008006" key="3">
    <source>
        <dbReference type="Google" id="ProtNLM"/>
    </source>
</evidence>
<evidence type="ECO:0000313" key="2">
    <source>
        <dbReference type="Proteomes" id="UP000070529"/>
    </source>
</evidence>
<proteinExistence type="predicted"/>
<dbReference type="AlphaFoldDB" id="A0A135I318"/>
<dbReference type="STRING" id="294935.ATN88_12435"/>
<keyword evidence="2" id="KW-1185">Reference proteome</keyword>
<reference evidence="1 2" key="1">
    <citation type="submission" date="2015-11" db="EMBL/GenBank/DDBJ databases">
        <title>Genomic Taxonomy of the Vibrionaceae.</title>
        <authorList>
            <person name="Gomez-Gil B."/>
            <person name="Enciso-Ibarra J."/>
        </authorList>
    </citation>
    <scope>NUCLEOTIDE SEQUENCE [LARGE SCALE GENOMIC DNA]</scope>
    <source>
        <strain evidence="1 2">CAIM 912</strain>
    </source>
</reference>
<comment type="caution">
    <text evidence="1">The sequence shown here is derived from an EMBL/GenBank/DDBJ whole genome shotgun (WGS) entry which is preliminary data.</text>
</comment>
<evidence type="ECO:0000313" key="1">
    <source>
        <dbReference type="EMBL" id="KXF79843.1"/>
    </source>
</evidence>
<gene>
    <name evidence="1" type="ORF">ATN88_12435</name>
</gene>
<sequence>MLPPAAFALPDDNACDGNWYLDIKTSSAEEGQKGWQGAWIPATVYLDRELASCTKDIVIQQPQGGKPYLSGQVSNHDIELKNASRQELPVRGDDKYLLNVNGRNVVNFWVYLPGAKDFSPGTYASTLQFSLKNAQNKTTSTQMYSFNYQVKPYVRAKLANTSDSWIKPTGLSVKLQLGDLTKRNRRDLPVFVESNGFVSMAFSSQNKGKLVNVRNKQNSVPYTLMYGGQKINLTDDVVIDVGQRPYRGRKLPLAFENKAEPFARAGQYEDVVTISVFAR</sequence>